<protein>
    <submittedName>
        <fullName evidence="1">Uncharacterized protein</fullName>
    </submittedName>
</protein>
<dbReference type="Proteomes" id="UP000029981">
    <property type="component" value="Chromosome 1"/>
</dbReference>
<proteinExistence type="predicted"/>
<accession>A0A0A0M0D0</accession>
<name>A0A0A0M0D0_CUCSA</name>
<dbReference type="EMBL" id="CM002922">
    <property type="protein sequence ID" value="KGN66754.1"/>
    <property type="molecule type" value="Genomic_DNA"/>
</dbReference>
<dbReference type="Gramene" id="KGN66754">
    <property type="protein sequence ID" value="KGN66754"/>
    <property type="gene ID" value="Csa_1G677540"/>
</dbReference>
<evidence type="ECO:0000313" key="1">
    <source>
        <dbReference type="EMBL" id="KGN66754.1"/>
    </source>
</evidence>
<reference evidence="1 2" key="3">
    <citation type="journal article" date="2010" name="BMC Genomics">
        <title>Transcriptome sequencing and comparative analysis of cucumber flowers with different sex types.</title>
        <authorList>
            <person name="Guo S."/>
            <person name="Zheng Y."/>
            <person name="Joung J.G."/>
            <person name="Liu S."/>
            <person name="Zhang Z."/>
            <person name="Crasta O.R."/>
            <person name="Sobral B.W."/>
            <person name="Xu Y."/>
            <person name="Huang S."/>
            <person name="Fei Z."/>
        </authorList>
    </citation>
    <scope>NUCLEOTIDE SEQUENCE [LARGE SCALE GENOMIC DNA]</scope>
    <source>
        <strain evidence="2">cv. 9930</strain>
    </source>
</reference>
<sequence length="68" mass="6781">MASFGTRLVIAAGEGAHVSPASSKEIYLPLRSGSSTGSSKTSSLCNPTGTKVVLSGSLVISSLIRGLS</sequence>
<evidence type="ECO:0000313" key="2">
    <source>
        <dbReference type="Proteomes" id="UP000029981"/>
    </source>
</evidence>
<reference evidence="1 2" key="4">
    <citation type="journal article" date="2011" name="BMC Genomics">
        <title>RNA-Seq improves annotation of protein-coding genes in the cucumber genome.</title>
        <authorList>
            <person name="Li Z."/>
            <person name="Zhang Z."/>
            <person name="Yan P."/>
            <person name="Huang S."/>
            <person name="Fei Z."/>
            <person name="Lin K."/>
        </authorList>
    </citation>
    <scope>NUCLEOTIDE SEQUENCE [LARGE SCALE GENOMIC DNA]</scope>
    <source>
        <strain evidence="2">cv. 9930</strain>
    </source>
</reference>
<keyword evidence="2" id="KW-1185">Reference proteome</keyword>
<gene>
    <name evidence="1" type="ORF">Csa_1G677540</name>
</gene>
<reference evidence="1 2" key="2">
    <citation type="journal article" date="2009" name="PLoS ONE">
        <title>An integrated genetic and cytogenetic map of the cucumber genome.</title>
        <authorList>
            <person name="Ren Y."/>
            <person name="Zhang Z."/>
            <person name="Liu J."/>
            <person name="Staub J.E."/>
            <person name="Han Y."/>
            <person name="Cheng Z."/>
            <person name="Li X."/>
            <person name="Lu J."/>
            <person name="Miao H."/>
            <person name="Kang H."/>
            <person name="Xie B."/>
            <person name="Gu X."/>
            <person name="Wang X."/>
            <person name="Du Y."/>
            <person name="Jin W."/>
            <person name="Huang S."/>
        </authorList>
    </citation>
    <scope>NUCLEOTIDE SEQUENCE [LARGE SCALE GENOMIC DNA]</scope>
    <source>
        <strain evidence="2">cv. 9930</strain>
    </source>
</reference>
<organism evidence="1 2">
    <name type="scientific">Cucumis sativus</name>
    <name type="common">Cucumber</name>
    <dbReference type="NCBI Taxonomy" id="3659"/>
    <lineage>
        <taxon>Eukaryota</taxon>
        <taxon>Viridiplantae</taxon>
        <taxon>Streptophyta</taxon>
        <taxon>Embryophyta</taxon>
        <taxon>Tracheophyta</taxon>
        <taxon>Spermatophyta</taxon>
        <taxon>Magnoliopsida</taxon>
        <taxon>eudicotyledons</taxon>
        <taxon>Gunneridae</taxon>
        <taxon>Pentapetalae</taxon>
        <taxon>rosids</taxon>
        <taxon>fabids</taxon>
        <taxon>Cucurbitales</taxon>
        <taxon>Cucurbitaceae</taxon>
        <taxon>Benincaseae</taxon>
        <taxon>Cucumis</taxon>
    </lineage>
</organism>
<reference evidence="1 2" key="1">
    <citation type="journal article" date="2009" name="Nat. Genet.">
        <title>The genome of the cucumber, Cucumis sativus L.</title>
        <authorList>
            <person name="Huang S."/>
            <person name="Li R."/>
            <person name="Zhang Z."/>
            <person name="Li L."/>
            <person name="Gu X."/>
            <person name="Fan W."/>
            <person name="Lucas W.J."/>
            <person name="Wang X."/>
            <person name="Xie B."/>
            <person name="Ni P."/>
            <person name="Ren Y."/>
            <person name="Zhu H."/>
            <person name="Li J."/>
            <person name="Lin K."/>
            <person name="Jin W."/>
            <person name="Fei Z."/>
            <person name="Li G."/>
            <person name="Staub J."/>
            <person name="Kilian A."/>
            <person name="van der Vossen E.A."/>
            <person name="Wu Y."/>
            <person name="Guo J."/>
            <person name="He J."/>
            <person name="Jia Z."/>
            <person name="Ren Y."/>
            <person name="Tian G."/>
            <person name="Lu Y."/>
            <person name="Ruan J."/>
            <person name="Qian W."/>
            <person name="Wang M."/>
            <person name="Huang Q."/>
            <person name="Li B."/>
            <person name="Xuan Z."/>
            <person name="Cao J."/>
            <person name="Asan"/>
            <person name="Wu Z."/>
            <person name="Zhang J."/>
            <person name="Cai Q."/>
            <person name="Bai Y."/>
            <person name="Zhao B."/>
            <person name="Han Y."/>
            <person name="Li Y."/>
            <person name="Li X."/>
            <person name="Wang S."/>
            <person name="Shi Q."/>
            <person name="Liu S."/>
            <person name="Cho W.K."/>
            <person name="Kim J.Y."/>
            <person name="Xu Y."/>
            <person name="Heller-Uszynska K."/>
            <person name="Miao H."/>
            <person name="Cheng Z."/>
            <person name="Zhang S."/>
            <person name="Wu J."/>
            <person name="Yang Y."/>
            <person name="Kang H."/>
            <person name="Li M."/>
            <person name="Liang H."/>
            <person name="Ren X."/>
            <person name="Shi Z."/>
            <person name="Wen M."/>
            <person name="Jian M."/>
            <person name="Yang H."/>
            <person name="Zhang G."/>
            <person name="Yang Z."/>
            <person name="Chen R."/>
            <person name="Liu S."/>
            <person name="Li J."/>
            <person name="Ma L."/>
            <person name="Liu H."/>
            <person name="Zhou Y."/>
            <person name="Zhao J."/>
            <person name="Fang X."/>
            <person name="Li G."/>
            <person name="Fang L."/>
            <person name="Li Y."/>
            <person name="Liu D."/>
            <person name="Zheng H."/>
            <person name="Zhang Y."/>
            <person name="Qin N."/>
            <person name="Li Z."/>
            <person name="Yang G."/>
            <person name="Yang S."/>
            <person name="Bolund L."/>
            <person name="Kristiansen K."/>
            <person name="Zheng H."/>
            <person name="Li S."/>
            <person name="Zhang X."/>
            <person name="Yang H."/>
            <person name="Wang J."/>
            <person name="Sun R."/>
            <person name="Zhang B."/>
            <person name="Jiang S."/>
            <person name="Wang J."/>
            <person name="Du Y."/>
            <person name="Li S."/>
        </authorList>
    </citation>
    <scope>NUCLEOTIDE SEQUENCE [LARGE SCALE GENOMIC DNA]</scope>
    <source>
        <strain evidence="2">cv. 9930</strain>
    </source>
</reference>
<dbReference type="AlphaFoldDB" id="A0A0A0M0D0"/>